<dbReference type="PRINTS" id="PR00080">
    <property type="entry name" value="SDRFAMILY"/>
</dbReference>
<protein>
    <recommendedName>
        <fullName evidence="4">Ketoreductase domain-containing protein</fullName>
    </recommendedName>
</protein>
<reference evidence="6" key="1">
    <citation type="submission" date="2018-02" db="EMBL/GenBank/DDBJ databases">
        <title>Genome sequencing of Solimonas sp. HR-BB.</title>
        <authorList>
            <person name="Lee Y."/>
            <person name="Jeon C.O."/>
        </authorList>
    </citation>
    <scope>NUCLEOTIDE SEQUENCE [LARGE SCALE GENOMIC DNA]</scope>
    <source>
        <strain evidence="6">HR-U</strain>
    </source>
</reference>
<organism evidence="5 6">
    <name type="scientific">Siphonobacter curvatus</name>
    <dbReference type="NCBI Taxonomy" id="2094562"/>
    <lineage>
        <taxon>Bacteria</taxon>
        <taxon>Pseudomonadati</taxon>
        <taxon>Bacteroidota</taxon>
        <taxon>Cytophagia</taxon>
        <taxon>Cytophagales</taxon>
        <taxon>Cytophagaceae</taxon>
        <taxon>Siphonobacter</taxon>
    </lineage>
</organism>
<feature type="domain" description="Ketoreductase" evidence="4">
    <location>
        <begin position="2"/>
        <end position="182"/>
    </location>
</feature>
<accession>A0A2S7IH28</accession>
<dbReference type="PANTHER" id="PTHR44196:SF2">
    <property type="entry name" value="SHORT-CHAIN DEHYDROGENASE-RELATED"/>
    <property type="match status" value="1"/>
</dbReference>
<dbReference type="InterPro" id="IPR057326">
    <property type="entry name" value="KR_dom"/>
</dbReference>
<evidence type="ECO:0000313" key="6">
    <source>
        <dbReference type="Proteomes" id="UP000239590"/>
    </source>
</evidence>
<dbReference type="EMBL" id="PTRA01000005">
    <property type="protein sequence ID" value="PQA54996.1"/>
    <property type="molecule type" value="Genomic_DNA"/>
</dbReference>
<dbReference type="PIRSF" id="PIRSF000126">
    <property type="entry name" value="11-beta-HSD1"/>
    <property type="match status" value="1"/>
</dbReference>
<dbReference type="AlphaFoldDB" id="A0A2S7IH28"/>
<dbReference type="GO" id="GO:0016020">
    <property type="term" value="C:membrane"/>
    <property type="evidence" value="ECO:0007669"/>
    <property type="project" value="TreeGrafter"/>
</dbReference>
<comment type="caution">
    <text evidence="5">The sequence shown here is derived from an EMBL/GenBank/DDBJ whole genome shotgun (WGS) entry which is preliminary data.</text>
</comment>
<dbReference type="OrthoDB" id="9808814at2"/>
<evidence type="ECO:0000256" key="3">
    <source>
        <dbReference type="RuleBase" id="RU000363"/>
    </source>
</evidence>
<dbReference type="SUPFAM" id="SSF51735">
    <property type="entry name" value="NAD(P)-binding Rossmann-fold domains"/>
    <property type="match status" value="1"/>
</dbReference>
<name>A0A2S7IH28_9BACT</name>
<gene>
    <name evidence="5" type="ORF">C5O19_20850</name>
</gene>
<dbReference type="Gene3D" id="3.40.50.720">
    <property type="entry name" value="NAD(P)-binding Rossmann-like Domain"/>
    <property type="match status" value="1"/>
</dbReference>
<dbReference type="InterPro" id="IPR036291">
    <property type="entry name" value="NAD(P)-bd_dom_sf"/>
</dbReference>
<dbReference type="PROSITE" id="PS00061">
    <property type="entry name" value="ADH_SHORT"/>
    <property type="match status" value="1"/>
</dbReference>
<evidence type="ECO:0000313" key="5">
    <source>
        <dbReference type="EMBL" id="PQA54996.1"/>
    </source>
</evidence>
<comment type="similarity">
    <text evidence="1 3">Belongs to the short-chain dehydrogenases/reductases (SDR) family.</text>
</comment>
<sequence>MKYTLVTGASAGIGEALARKLAQRKHNLVLVARNAEKLAEMRKQLQQQYGIQVAFIAADLSKPDAADQIFRETQQQNWEIDALVNNAGIGSGGEFATLSLASELALLQLNNASLVAMTHLFLKPMRERRRGTIINVASMAAFAPIPYMATYAASKAFVRAFTEAIAEECQPYGVHLMLFAPGLTKTNFNESAGINNEKSIGLSSDYQTAVHQTAEEVADELLQAWDTKKQFYVSGRRNRLGFRLVALMPHTTIARYMARSYRKKLAQQSLPS</sequence>
<dbReference type="RefSeq" id="WP_104715315.1">
    <property type="nucleotide sequence ID" value="NZ_PTRA01000005.1"/>
</dbReference>
<dbReference type="SMART" id="SM00822">
    <property type="entry name" value="PKS_KR"/>
    <property type="match status" value="1"/>
</dbReference>
<evidence type="ECO:0000259" key="4">
    <source>
        <dbReference type="SMART" id="SM00822"/>
    </source>
</evidence>
<dbReference type="Pfam" id="PF00106">
    <property type="entry name" value="adh_short"/>
    <property type="match status" value="1"/>
</dbReference>
<keyword evidence="2" id="KW-0560">Oxidoreductase</keyword>
<proteinExistence type="inferred from homology"/>
<dbReference type="InterPro" id="IPR020904">
    <property type="entry name" value="Sc_DH/Rdtase_CS"/>
</dbReference>
<dbReference type="PRINTS" id="PR00081">
    <property type="entry name" value="GDHRDH"/>
</dbReference>
<evidence type="ECO:0000256" key="1">
    <source>
        <dbReference type="ARBA" id="ARBA00006484"/>
    </source>
</evidence>
<keyword evidence="6" id="KW-1185">Reference proteome</keyword>
<dbReference type="InterPro" id="IPR002347">
    <property type="entry name" value="SDR_fam"/>
</dbReference>
<evidence type="ECO:0000256" key="2">
    <source>
        <dbReference type="ARBA" id="ARBA00023002"/>
    </source>
</evidence>
<dbReference type="PANTHER" id="PTHR44196">
    <property type="entry name" value="DEHYDROGENASE/REDUCTASE SDR FAMILY MEMBER 7B"/>
    <property type="match status" value="1"/>
</dbReference>
<dbReference type="Proteomes" id="UP000239590">
    <property type="component" value="Unassembled WGS sequence"/>
</dbReference>
<dbReference type="GO" id="GO:0016491">
    <property type="term" value="F:oxidoreductase activity"/>
    <property type="evidence" value="ECO:0007669"/>
    <property type="project" value="UniProtKB-KW"/>
</dbReference>